<dbReference type="InterPro" id="IPR046623">
    <property type="entry name" value="DUF6536"/>
</dbReference>
<sequence>MELDDESHQMSDLLDSKNLSDQSDKECESQFSVKVHRSLRTRITEWYSGWRFTLALASLASVIVLAFNLGFVIWAAVHHTVEKGRGTLHEGNCEKVQHMSTGLHFAINILSTSLLGASNYCMQCLSAPTRKDIDRAHGKSRWLDIGVPSVRNLRLVSRKRAVLWLLLVLSSLPLHLVYNSTIFAITSANSYWVFTAPEGFVKQDVQNSTSGNEDTATDALNRLRAEAQNGTLQRLDISQCVNAYATDFQTTYGSLILVTNDTDQPDQYQSVAQQTTFLPQENMRTSASDPYQWICSAQAQAKEHTCSQLLSDVKDQVSKNRWYVDRYRVGYCLAERPPQRCKLEYSVPLAIIVIVFNLVKAIIIGCTAASVTKKPILTTGDAVASFMQRPDESTRGQCLLSRESVKTRPCRPSYKSSTFNSTPKRWHAAVSGKRYLLGLISYTVAIIICIGLLIFGVLSMRDKTNTWTMGLGAINTQTLITGTRWVTSLISNVLVANTPQLLFSMIYFTFNAIFTAMTLAAEWSRYANHRKGLRVSGPPEVAQRSSYFLSLPYRFAVPALTFSALLHWLLSQSIFVVGIESYTGNFQRDPTRDFITCGYSPPAILSAILVGVAMVVWLVGFSFRRLESGMPVAGSCSLAIAAACHPTLRVKGDEYLDEGGKMGAEQMRVQWGVIYVDADGEGHCSFSSEEVEVPEDGEIYR</sequence>
<dbReference type="PANTHER" id="PTHR35395:SF1">
    <property type="entry name" value="DUF6536 DOMAIN-CONTAINING PROTEIN"/>
    <property type="match status" value="1"/>
</dbReference>
<dbReference type="AlphaFoldDB" id="A0A5N6J2U4"/>
<feature type="transmembrane region" description="Helical" evidence="1">
    <location>
        <begin position="161"/>
        <end position="178"/>
    </location>
</feature>
<feature type="transmembrane region" description="Helical" evidence="1">
    <location>
        <begin position="54"/>
        <end position="77"/>
    </location>
</feature>
<evidence type="ECO:0000313" key="3">
    <source>
        <dbReference type="EMBL" id="KAB8272988.1"/>
    </source>
</evidence>
<feature type="domain" description="DUF6536" evidence="2">
    <location>
        <begin position="50"/>
        <end position="201"/>
    </location>
</feature>
<dbReference type="Proteomes" id="UP000326289">
    <property type="component" value="Unassembled WGS sequence"/>
</dbReference>
<keyword evidence="1" id="KW-0812">Transmembrane</keyword>
<keyword evidence="4" id="KW-1185">Reference proteome</keyword>
<feature type="transmembrane region" description="Helical" evidence="1">
    <location>
        <begin position="435"/>
        <end position="458"/>
    </location>
</feature>
<organism evidence="3 4">
    <name type="scientific">Aspergillus minisclerotigenes</name>
    <dbReference type="NCBI Taxonomy" id="656917"/>
    <lineage>
        <taxon>Eukaryota</taxon>
        <taxon>Fungi</taxon>
        <taxon>Dikarya</taxon>
        <taxon>Ascomycota</taxon>
        <taxon>Pezizomycotina</taxon>
        <taxon>Eurotiomycetes</taxon>
        <taxon>Eurotiomycetidae</taxon>
        <taxon>Eurotiales</taxon>
        <taxon>Aspergillaceae</taxon>
        <taxon>Aspergillus</taxon>
        <taxon>Aspergillus subgen. Circumdati</taxon>
    </lineage>
</organism>
<dbReference type="PANTHER" id="PTHR35395">
    <property type="entry name" value="DUF6536 DOMAIN-CONTAINING PROTEIN"/>
    <property type="match status" value="1"/>
</dbReference>
<evidence type="ECO:0000256" key="1">
    <source>
        <dbReference type="SAM" id="Phobius"/>
    </source>
</evidence>
<accession>A0A5N6J2U4</accession>
<keyword evidence="1" id="KW-0472">Membrane</keyword>
<evidence type="ECO:0000259" key="2">
    <source>
        <dbReference type="Pfam" id="PF20163"/>
    </source>
</evidence>
<feature type="transmembrane region" description="Helical" evidence="1">
    <location>
        <begin position="555"/>
        <end position="579"/>
    </location>
</feature>
<gene>
    <name evidence="3" type="ORF">BDV30DRAFT_239071</name>
</gene>
<evidence type="ECO:0000313" key="4">
    <source>
        <dbReference type="Proteomes" id="UP000326289"/>
    </source>
</evidence>
<dbReference type="Pfam" id="PF20163">
    <property type="entry name" value="DUF6536"/>
    <property type="match status" value="1"/>
</dbReference>
<proteinExistence type="predicted"/>
<protein>
    <recommendedName>
        <fullName evidence="2">DUF6536 domain-containing protein</fullName>
    </recommendedName>
</protein>
<name>A0A5N6J2U4_9EURO</name>
<feature type="transmembrane region" description="Helical" evidence="1">
    <location>
        <begin position="345"/>
        <end position="369"/>
    </location>
</feature>
<keyword evidence="1" id="KW-1133">Transmembrane helix</keyword>
<feature type="transmembrane region" description="Helical" evidence="1">
    <location>
        <begin position="599"/>
        <end position="621"/>
    </location>
</feature>
<dbReference type="EMBL" id="ML732800">
    <property type="protein sequence ID" value="KAB8272988.1"/>
    <property type="molecule type" value="Genomic_DNA"/>
</dbReference>
<reference evidence="3 4" key="1">
    <citation type="submission" date="2019-04" db="EMBL/GenBank/DDBJ databases">
        <title>Fungal friends and foes A comparative genomics study of 23 Aspergillus species from section Flavi.</title>
        <authorList>
            <consortium name="DOE Joint Genome Institute"/>
            <person name="Kjaerbolling I."/>
            <person name="Vesth T.C."/>
            <person name="Frisvad J.C."/>
            <person name="Nybo J.L."/>
            <person name="Theobald S."/>
            <person name="Kildgaard S."/>
            <person name="Petersen T.I."/>
            <person name="Kuo A."/>
            <person name="Sato A."/>
            <person name="Lyhne E.K."/>
            <person name="Kogle M.E."/>
            <person name="Wiebenga A."/>
            <person name="Kun R.S."/>
            <person name="Lubbers R.J."/>
            <person name="Makela M.R."/>
            <person name="Barry K."/>
            <person name="Chovatia M."/>
            <person name="Clum A."/>
            <person name="Daum C."/>
            <person name="Haridas S."/>
            <person name="He G."/>
            <person name="LaButti K."/>
            <person name="Lipzen A."/>
            <person name="Mondo S."/>
            <person name="Pangilinan J."/>
            <person name="Riley R."/>
            <person name="Salamov A."/>
            <person name="Simmons B.A."/>
            <person name="Magnuson J.K."/>
            <person name="Henrissat B."/>
            <person name="Mortensen U.H."/>
            <person name="Larsen T.O."/>
            <person name="De vries R.P."/>
            <person name="Grigoriev I.V."/>
            <person name="Machida M."/>
            <person name="Baker S.E."/>
            <person name="Andersen M.R."/>
        </authorList>
    </citation>
    <scope>NUCLEOTIDE SEQUENCE [LARGE SCALE GENOMIC DNA]</scope>
    <source>
        <strain evidence="3 4">CBS 117635</strain>
    </source>
</reference>
<feature type="transmembrane region" description="Helical" evidence="1">
    <location>
        <begin position="501"/>
        <end position="521"/>
    </location>
</feature>